<dbReference type="PANTHER" id="PTHR33442">
    <property type="entry name" value="TRANS-3-HYDROXY-L-PROLINE DEHYDRATASE"/>
    <property type="match status" value="1"/>
</dbReference>
<dbReference type="AlphaFoldDB" id="F2JUL2"/>
<dbReference type="EC" id="5.1.1.8" evidence="3"/>
<keyword evidence="3" id="KW-0413">Isomerase</keyword>
<proteinExistence type="inferred from homology"/>
<dbReference type="STRING" id="717774.Marme_0039"/>
<dbReference type="InterPro" id="IPR008794">
    <property type="entry name" value="Pro_racemase_fam"/>
</dbReference>
<accession>F2JUL2</accession>
<dbReference type="Pfam" id="PF05544">
    <property type="entry name" value="Pro_racemase"/>
    <property type="match status" value="1"/>
</dbReference>
<dbReference type="eggNOG" id="COG3938">
    <property type="taxonomic scope" value="Bacteria"/>
</dbReference>
<dbReference type="Gene3D" id="3.10.310.10">
    <property type="entry name" value="Diaminopimelate Epimerase, Chain A, domain 1"/>
    <property type="match status" value="2"/>
</dbReference>
<dbReference type="OrthoDB" id="181267at2"/>
<dbReference type="RefSeq" id="WP_013659252.1">
    <property type="nucleotide sequence ID" value="NC_015276.1"/>
</dbReference>
<gene>
    <name evidence="3" type="ordered locus">Marme_0039</name>
</gene>
<evidence type="ECO:0000256" key="2">
    <source>
        <dbReference type="SAM" id="MobiDB-lite"/>
    </source>
</evidence>
<feature type="region of interest" description="Disordered" evidence="2">
    <location>
        <begin position="1"/>
        <end position="23"/>
    </location>
</feature>
<name>F2JUL2_MARM1</name>
<dbReference type="KEGG" id="mme:Marme_0039"/>
<dbReference type="PANTHER" id="PTHR33442:SF1">
    <property type="entry name" value="TRANS-3-HYDROXY-L-PROLINE DEHYDRATASE"/>
    <property type="match status" value="1"/>
</dbReference>
<dbReference type="SUPFAM" id="SSF54506">
    <property type="entry name" value="Diaminopimelate epimerase-like"/>
    <property type="match status" value="1"/>
</dbReference>
<dbReference type="Proteomes" id="UP000001062">
    <property type="component" value="Chromosome"/>
</dbReference>
<evidence type="ECO:0000256" key="1">
    <source>
        <dbReference type="ARBA" id="ARBA00007529"/>
    </source>
</evidence>
<evidence type="ECO:0000313" key="4">
    <source>
        <dbReference type="Proteomes" id="UP000001062"/>
    </source>
</evidence>
<comment type="similarity">
    <text evidence="1">Belongs to the proline racemase family.</text>
</comment>
<feature type="compositionally biased region" description="Basic and acidic residues" evidence="2">
    <location>
        <begin position="1"/>
        <end position="12"/>
    </location>
</feature>
<organism evidence="3 4">
    <name type="scientific">Marinomonas mediterranea (strain ATCC 700492 / JCM 21426 / NBRC 103028 / MMB-1)</name>
    <dbReference type="NCBI Taxonomy" id="717774"/>
    <lineage>
        <taxon>Bacteria</taxon>
        <taxon>Pseudomonadati</taxon>
        <taxon>Pseudomonadota</taxon>
        <taxon>Gammaproteobacteria</taxon>
        <taxon>Oceanospirillales</taxon>
        <taxon>Oceanospirillaceae</taxon>
        <taxon>Marinomonas</taxon>
    </lineage>
</organism>
<keyword evidence="4" id="KW-1185">Reference proteome</keyword>
<dbReference type="GO" id="GO:0047580">
    <property type="term" value="F:4-hydroxyproline epimerase activity"/>
    <property type="evidence" value="ECO:0007669"/>
    <property type="project" value="UniProtKB-EC"/>
</dbReference>
<reference evidence="3 4" key="1">
    <citation type="journal article" date="2012" name="Stand. Genomic Sci.">
        <title>Complete genome sequence of the melanogenic marine bacterium Marinomonas mediterranea type strain (MMB-1(T)).</title>
        <authorList>
            <person name="Lucas-Elio P."/>
            <person name="Goodwin L."/>
            <person name="Woyke T."/>
            <person name="Pitluck S."/>
            <person name="Nolan M."/>
            <person name="Kyrpides N.C."/>
            <person name="Detter J.C."/>
            <person name="Copeland A."/>
            <person name="Teshima H."/>
            <person name="Bruce D."/>
            <person name="Detter C."/>
            <person name="Tapia R."/>
            <person name="Han S."/>
            <person name="Land M.L."/>
            <person name="Ivanova N."/>
            <person name="Mikhailova N."/>
            <person name="Johnston A.W."/>
            <person name="Sanchez-Amat A."/>
        </authorList>
    </citation>
    <scope>NUCLEOTIDE SEQUENCE [LARGE SCALE GENOMIC DNA]</scope>
    <source>
        <strain evidence="4">ATCC 700492 / JCM 21426 / NBRC 103028 / MMB-1</strain>
    </source>
</reference>
<dbReference type="PATRIC" id="fig|717774.3.peg.42"/>
<dbReference type="HOGENOM" id="CLU_036729_1_0_6"/>
<evidence type="ECO:0000313" key="3">
    <source>
        <dbReference type="EMBL" id="ADZ89345.1"/>
    </source>
</evidence>
<dbReference type="PIRSF" id="PIRSF029792">
    <property type="entry name" value="Pro_racemase"/>
    <property type="match status" value="1"/>
</dbReference>
<dbReference type="SFLD" id="SFLDS00028">
    <property type="entry name" value="Proline_Racemase"/>
    <property type="match status" value="1"/>
</dbReference>
<sequence>MLVIDSHTEGEPTRVVAKGGPDLGTGPLSERASKLAIEHEDFYRPLVTEPYGQEAMVGALLVEPTNAECVTGVVYFDAAAVIGMCGHGTIGLAATLAHMGKIGVGRHKIETPVGIVEVELRDKNTVTVTNIDSYRYQTQVELTVPGVGKIIGDVAWGGNWFFIINDSPIDVKPDNIRALTEAGIAIRETLYANHLEGENGGIIDHIIFYGPALTTHGHSRNFVLCPDNAYDRSPCGTGSSARLACLAADDKLAPNTDIIQESIIGSSYTLSYQLSEQQNKASVSVVPKLCGQAFVTKEAMMVDNPDDPLRLGVNV</sequence>
<protein>
    <submittedName>
        <fullName evidence="3">4-hydroxyproline epimerase</fullName>
        <ecNumber evidence="3">5.1.1.8</ecNumber>
    </submittedName>
</protein>
<dbReference type="EMBL" id="CP002583">
    <property type="protein sequence ID" value="ADZ89345.1"/>
    <property type="molecule type" value="Genomic_DNA"/>
</dbReference>